<evidence type="ECO:0000313" key="12">
    <source>
        <dbReference type="Proteomes" id="UP000027195"/>
    </source>
</evidence>
<evidence type="ECO:0000259" key="10">
    <source>
        <dbReference type="Pfam" id="PF10451"/>
    </source>
</evidence>
<dbReference type="GO" id="GO:0000781">
    <property type="term" value="C:chromosome, telomeric region"/>
    <property type="evidence" value="ECO:0007669"/>
    <property type="project" value="UniProtKB-SubCell"/>
</dbReference>
<dbReference type="Proteomes" id="UP000027195">
    <property type="component" value="Unassembled WGS sequence"/>
</dbReference>
<dbReference type="PANTHER" id="PTHR13989">
    <property type="entry name" value="REPLICATION PROTEIN A-RELATED"/>
    <property type="match status" value="1"/>
</dbReference>
<feature type="region of interest" description="Disordered" evidence="9">
    <location>
        <begin position="116"/>
        <end position="154"/>
    </location>
</feature>
<feature type="compositionally biased region" description="Low complexity" evidence="9">
    <location>
        <begin position="131"/>
        <end position="141"/>
    </location>
</feature>
<dbReference type="SUPFAM" id="SSF50249">
    <property type="entry name" value="Nucleic acid-binding proteins"/>
    <property type="match status" value="1"/>
</dbReference>
<feature type="compositionally biased region" description="Basic and acidic residues" evidence="9">
    <location>
        <begin position="407"/>
        <end position="423"/>
    </location>
</feature>
<reference evidence="12" key="1">
    <citation type="journal article" date="2014" name="Proc. Natl. Acad. Sci. U.S.A.">
        <title>Extensive sampling of basidiomycete genomes demonstrates inadequacy of the white-rot/brown-rot paradigm for wood decay fungi.</title>
        <authorList>
            <person name="Riley R."/>
            <person name="Salamov A.A."/>
            <person name="Brown D.W."/>
            <person name="Nagy L.G."/>
            <person name="Floudas D."/>
            <person name="Held B.W."/>
            <person name="Levasseur A."/>
            <person name="Lombard V."/>
            <person name="Morin E."/>
            <person name="Otillar R."/>
            <person name="Lindquist E.A."/>
            <person name="Sun H."/>
            <person name="LaButti K.M."/>
            <person name="Schmutz J."/>
            <person name="Jabbour D."/>
            <person name="Luo H."/>
            <person name="Baker S.E."/>
            <person name="Pisabarro A.G."/>
            <person name="Walton J.D."/>
            <person name="Blanchette R.A."/>
            <person name="Henrissat B."/>
            <person name="Martin F."/>
            <person name="Cullen D."/>
            <person name="Hibbett D.S."/>
            <person name="Grigoriev I.V."/>
        </authorList>
    </citation>
    <scope>NUCLEOTIDE SEQUENCE [LARGE SCALE GENOMIC DNA]</scope>
    <source>
        <strain evidence="12">FD-172 SS1</strain>
    </source>
</reference>
<evidence type="ECO:0000256" key="9">
    <source>
        <dbReference type="SAM" id="MobiDB-lite"/>
    </source>
</evidence>
<proteinExistence type="predicted"/>
<protein>
    <recommendedName>
        <fullName evidence="3">CST complex subunit STN1</fullName>
    </recommendedName>
    <alternativeName>
        <fullName evidence="8">Suppressor of cdc thirteen homolog</fullName>
    </alternativeName>
</protein>
<feature type="compositionally biased region" description="Basic and acidic residues" evidence="9">
    <location>
        <begin position="350"/>
        <end position="365"/>
    </location>
</feature>
<keyword evidence="7" id="KW-0539">Nucleus</keyword>
<feature type="region of interest" description="Disordered" evidence="9">
    <location>
        <begin position="466"/>
        <end position="488"/>
    </location>
</feature>
<evidence type="ECO:0000256" key="5">
    <source>
        <dbReference type="ARBA" id="ARBA00022895"/>
    </source>
</evidence>
<dbReference type="EMBL" id="KL198079">
    <property type="protein sequence ID" value="KDQ09332.1"/>
    <property type="molecule type" value="Genomic_DNA"/>
</dbReference>
<organism evidence="11 12">
    <name type="scientific">Botryobasidium botryosum (strain FD-172 SS1)</name>
    <dbReference type="NCBI Taxonomy" id="930990"/>
    <lineage>
        <taxon>Eukaryota</taxon>
        <taxon>Fungi</taxon>
        <taxon>Dikarya</taxon>
        <taxon>Basidiomycota</taxon>
        <taxon>Agaricomycotina</taxon>
        <taxon>Agaricomycetes</taxon>
        <taxon>Cantharellales</taxon>
        <taxon>Botryobasidiaceae</taxon>
        <taxon>Botryobasidium</taxon>
    </lineage>
</organism>
<accession>A0A067MBV8</accession>
<feature type="domain" description="CST complex subunit Stn1 N-terminal" evidence="10">
    <location>
        <begin position="64"/>
        <end position="114"/>
    </location>
</feature>
<gene>
    <name evidence="11" type="ORF">BOTBODRAFT_191112</name>
</gene>
<dbReference type="STRING" id="930990.A0A067MBV8"/>
<dbReference type="InterPro" id="IPR018856">
    <property type="entry name" value="Stn1_N"/>
</dbReference>
<evidence type="ECO:0000256" key="8">
    <source>
        <dbReference type="ARBA" id="ARBA00030039"/>
    </source>
</evidence>
<evidence type="ECO:0000256" key="1">
    <source>
        <dbReference type="ARBA" id="ARBA00004123"/>
    </source>
</evidence>
<feature type="region of interest" description="Disordered" evidence="9">
    <location>
        <begin position="309"/>
        <end position="371"/>
    </location>
</feature>
<dbReference type="Pfam" id="PF10451">
    <property type="entry name" value="Stn1"/>
    <property type="match status" value="1"/>
</dbReference>
<dbReference type="AlphaFoldDB" id="A0A067MBV8"/>
<feature type="region of interest" description="Disordered" evidence="9">
    <location>
        <begin position="220"/>
        <end position="294"/>
    </location>
</feature>
<dbReference type="PANTHER" id="PTHR13989:SF33">
    <property type="entry name" value="CST COMPLEX SUBUNIT STN1"/>
    <property type="match status" value="1"/>
</dbReference>
<evidence type="ECO:0000256" key="2">
    <source>
        <dbReference type="ARBA" id="ARBA00004574"/>
    </source>
</evidence>
<evidence type="ECO:0000256" key="4">
    <source>
        <dbReference type="ARBA" id="ARBA00022454"/>
    </source>
</evidence>
<keyword evidence="12" id="KW-1185">Reference proteome</keyword>
<dbReference type="InParanoid" id="A0A067MBV8"/>
<comment type="subcellular location">
    <subcellularLocation>
        <location evidence="2">Chromosome</location>
        <location evidence="2">Telomere</location>
    </subcellularLocation>
    <subcellularLocation>
        <location evidence="1">Nucleus</location>
    </subcellularLocation>
</comment>
<dbReference type="InterPro" id="IPR040260">
    <property type="entry name" value="RFA2-like"/>
</dbReference>
<sequence>MATATATITRTGLERTSSKSAISLNTSAPAVKEPTASEILGYTLRADAIALCFVQDVLQLRPAQTEVWWLGTVPVRTVRIVGIVVGVSEWEKYNKKYVSHTVDDGTGVIDCVFRYPNSPPQPPSPKKPRLAKSAGAAAKPAAGERLKPSPPSMPSYQLPIGTTVIATGKVYNFHGTKQMSVDETLQACATSMAEPEHWLKVMDLHANKYTKPFVIPPLPPAPAPMPAPAPSTPTKNRVRSKRGPLSGHEPENAASSSANSPSESVSSPATSTTTTDSPTKLRHPSRLRSRELTGNTFRIYLKHFMDNATSIEPPSRSPSPSPAPHMPSCNNVDITPTKPKASSRRLPPRSPERTPRPVKRPRDPPSEPVSLGFSLGYLRRVPELHELSRRVVEAERKRVEKLKRRKEREERQRTGKRLTEAERAPTATTTGKEAPRFKQKRLFIWAIRALYDEGAIILHDGPGRPIRRAEDEGEQGRGTMWRDLTSSSLGNSTTISSVGYSLGSVREESQALEDEEGYISDPDPGEECYAPVTPALLVDPLVAAIQGVIQRGKKTVHGPRRGAAVGDILRHLRHDQRWARIGEWAVDDGLEELARRERAFEIGKGLWALM</sequence>
<keyword evidence="5" id="KW-0779">Telomere</keyword>
<evidence type="ECO:0000256" key="3">
    <source>
        <dbReference type="ARBA" id="ARBA00017411"/>
    </source>
</evidence>
<feature type="region of interest" description="Disordered" evidence="9">
    <location>
        <begin position="402"/>
        <end position="433"/>
    </location>
</feature>
<keyword evidence="6" id="KW-0238">DNA-binding</keyword>
<dbReference type="OrthoDB" id="77828at2759"/>
<dbReference type="HOGENOM" id="CLU_019576_0_0_1"/>
<evidence type="ECO:0000256" key="6">
    <source>
        <dbReference type="ARBA" id="ARBA00023125"/>
    </source>
</evidence>
<dbReference type="GO" id="GO:0005634">
    <property type="term" value="C:nucleus"/>
    <property type="evidence" value="ECO:0007669"/>
    <property type="project" value="UniProtKB-SubCell"/>
</dbReference>
<feature type="compositionally biased region" description="Pro residues" evidence="9">
    <location>
        <begin position="220"/>
        <end position="231"/>
    </location>
</feature>
<feature type="compositionally biased region" description="Pro residues" evidence="9">
    <location>
        <begin position="315"/>
        <end position="325"/>
    </location>
</feature>
<feature type="compositionally biased region" description="Low complexity" evidence="9">
    <location>
        <begin position="252"/>
        <end position="278"/>
    </location>
</feature>
<evidence type="ECO:0000256" key="7">
    <source>
        <dbReference type="ARBA" id="ARBA00023242"/>
    </source>
</evidence>
<dbReference type="GO" id="GO:0003677">
    <property type="term" value="F:DNA binding"/>
    <property type="evidence" value="ECO:0007669"/>
    <property type="project" value="UniProtKB-KW"/>
</dbReference>
<evidence type="ECO:0000313" key="11">
    <source>
        <dbReference type="EMBL" id="KDQ09332.1"/>
    </source>
</evidence>
<name>A0A067MBV8_BOTB1</name>
<keyword evidence="4" id="KW-0158">Chromosome</keyword>
<dbReference type="InterPro" id="IPR012340">
    <property type="entry name" value="NA-bd_OB-fold"/>
</dbReference>
<dbReference type="Gene3D" id="2.40.50.140">
    <property type="entry name" value="Nucleic acid-binding proteins"/>
    <property type="match status" value="1"/>
</dbReference>